<dbReference type="EMBL" id="CM042044">
    <property type="protein sequence ID" value="KAI3687608.1"/>
    <property type="molecule type" value="Genomic_DNA"/>
</dbReference>
<organism evidence="1 2">
    <name type="scientific">Smallanthus sonchifolius</name>
    <dbReference type="NCBI Taxonomy" id="185202"/>
    <lineage>
        <taxon>Eukaryota</taxon>
        <taxon>Viridiplantae</taxon>
        <taxon>Streptophyta</taxon>
        <taxon>Embryophyta</taxon>
        <taxon>Tracheophyta</taxon>
        <taxon>Spermatophyta</taxon>
        <taxon>Magnoliopsida</taxon>
        <taxon>eudicotyledons</taxon>
        <taxon>Gunneridae</taxon>
        <taxon>Pentapetalae</taxon>
        <taxon>asterids</taxon>
        <taxon>campanulids</taxon>
        <taxon>Asterales</taxon>
        <taxon>Asteraceae</taxon>
        <taxon>Asteroideae</taxon>
        <taxon>Heliantheae alliance</taxon>
        <taxon>Millerieae</taxon>
        <taxon>Smallanthus</taxon>
    </lineage>
</organism>
<dbReference type="Proteomes" id="UP001056120">
    <property type="component" value="Linkage Group LG27"/>
</dbReference>
<gene>
    <name evidence="1" type="ORF">L1987_81308</name>
</gene>
<keyword evidence="2" id="KW-1185">Reference proteome</keyword>
<reference evidence="2" key="1">
    <citation type="journal article" date="2022" name="Mol. Ecol. Resour.">
        <title>The genomes of chicory, endive, great burdock and yacon provide insights into Asteraceae palaeo-polyploidization history and plant inulin production.</title>
        <authorList>
            <person name="Fan W."/>
            <person name="Wang S."/>
            <person name="Wang H."/>
            <person name="Wang A."/>
            <person name="Jiang F."/>
            <person name="Liu H."/>
            <person name="Zhao H."/>
            <person name="Xu D."/>
            <person name="Zhang Y."/>
        </authorList>
    </citation>
    <scope>NUCLEOTIDE SEQUENCE [LARGE SCALE GENOMIC DNA]</scope>
    <source>
        <strain evidence="2">cv. Yunnan</strain>
    </source>
</reference>
<evidence type="ECO:0000313" key="1">
    <source>
        <dbReference type="EMBL" id="KAI3687608.1"/>
    </source>
</evidence>
<comment type="caution">
    <text evidence="1">The sequence shown here is derived from an EMBL/GenBank/DDBJ whole genome shotgun (WGS) entry which is preliminary data.</text>
</comment>
<name>A0ACB8YQN7_9ASTR</name>
<accession>A0ACB8YQN7</accession>
<sequence>MCFKEVKDRAELERSLLNVKMGGNKLQINVARYAVENSEILSREAPPMTVHMGPGHRRQSQQVRQVWGRVRSINMSYKEMVTNVCMGGAARKDIRFRVVGLFETSIECSRADELSGSVAGDSSSEESEDESLTAEVKVEEIEESSHAHNDNVHEERGKGGGYVEGVGGAGTGDLDRNNSIKVVGPNIQTGGAETGNNNKNCFLFMSGDNGNKPCRKPKKIKFSRKAKAQLGSGPSPVEIRPRKRQRPHFYEDFVWEGPPFCNRIPNLDANGGDGKDNGGIGDLDLNISASSDSINCSRVEETQVGDLEVEGRGKEVVSDSIGDLKKEVGDTISVGVKLGAKLQNQSDLLRKFIKATGNNEVLK</sequence>
<reference evidence="1 2" key="2">
    <citation type="journal article" date="2022" name="Mol. Ecol. Resour.">
        <title>The genomes of chicory, endive, great burdock and yacon provide insights into Asteraceae paleo-polyploidization history and plant inulin production.</title>
        <authorList>
            <person name="Fan W."/>
            <person name="Wang S."/>
            <person name="Wang H."/>
            <person name="Wang A."/>
            <person name="Jiang F."/>
            <person name="Liu H."/>
            <person name="Zhao H."/>
            <person name="Xu D."/>
            <person name="Zhang Y."/>
        </authorList>
    </citation>
    <scope>NUCLEOTIDE SEQUENCE [LARGE SCALE GENOMIC DNA]</scope>
    <source>
        <strain evidence="2">cv. Yunnan</strain>
        <tissue evidence="1">Leaves</tissue>
    </source>
</reference>
<proteinExistence type="predicted"/>
<evidence type="ECO:0000313" key="2">
    <source>
        <dbReference type="Proteomes" id="UP001056120"/>
    </source>
</evidence>
<protein>
    <submittedName>
        <fullName evidence="1">Uncharacterized protein</fullName>
    </submittedName>
</protein>